<feature type="compositionally biased region" description="Acidic residues" evidence="1">
    <location>
        <begin position="191"/>
        <end position="213"/>
    </location>
</feature>
<organism evidence="3 4">
    <name type="scientific">Eimeria brunetti</name>
    <dbReference type="NCBI Taxonomy" id="51314"/>
    <lineage>
        <taxon>Eukaryota</taxon>
        <taxon>Sar</taxon>
        <taxon>Alveolata</taxon>
        <taxon>Apicomplexa</taxon>
        <taxon>Conoidasida</taxon>
        <taxon>Coccidia</taxon>
        <taxon>Eucoccidiorida</taxon>
        <taxon>Eimeriorina</taxon>
        <taxon>Eimeriidae</taxon>
        <taxon>Eimeria</taxon>
    </lineage>
</organism>
<reference evidence="3" key="2">
    <citation type="submission" date="2013-10" db="EMBL/GenBank/DDBJ databases">
        <authorList>
            <person name="Aslett M."/>
        </authorList>
    </citation>
    <scope>NUCLEOTIDE SEQUENCE [LARGE SCALE GENOMIC DNA]</scope>
    <source>
        <strain evidence="3">Houghton</strain>
    </source>
</reference>
<name>U6LT65_9EIME</name>
<evidence type="ECO:0000313" key="3">
    <source>
        <dbReference type="EMBL" id="CDJ51809.1"/>
    </source>
</evidence>
<protein>
    <recommendedName>
        <fullName evidence="5">Transmembrane protein</fullName>
    </recommendedName>
</protein>
<feature type="region of interest" description="Disordered" evidence="1">
    <location>
        <begin position="1"/>
        <end position="35"/>
    </location>
</feature>
<gene>
    <name evidence="3" type="ORF">EBH_0044750</name>
</gene>
<dbReference type="Proteomes" id="UP000030750">
    <property type="component" value="Unassembled WGS sequence"/>
</dbReference>
<sequence>MPQESPDYSPGVQEAPVVDQDGASPSNLGGEARRELQNTVEGAGRLTGSFEGERDAVLLSRASKKTLPAILGGALLAFLVACALGGYLLSAGQEGRPPSRIETPMPLTQPVSDSTARKGPPPGGPAPTNIPAKTQGPSTSQVPTPPEHPAEDQHQAVANTATDVEEAATEDSVEDQDEDARGPPQNKDSAQGEDEKIDETDPDNADNEGDDVSENGGELQEAVKSLDSALKRFEEAWSSSTGAVQGAFSKNYMPSGLALPALDYFRRQADLSKTDTQSGDVDGTKRENALMDVRLVNTLLEAATSRIELLRGIEKLCDDTGIGSTLLGRKAVPLPPPDILVKDPEKATFEDFTKMLKGFKFRVNEKALEAAGTVPVVLAQRLAASVRLETLQLDNDRKVHSCFQKFVLSLPFGAMHIVHANAMTFSTAPLFQSLDRAVVDREANTLDAEALGSWVVDWDIEGVLGRIALNEEDLEHIYGMRLGSYTASSPDDIFATALALI</sequence>
<evidence type="ECO:0000256" key="2">
    <source>
        <dbReference type="SAM" id="Phobius"/>
    </source>
</evidence>
<proteinExistence type="predicted"/>
<evidence type="ECO:0000256" key="1">
    <source>
        <dbReference type="SAM" id="MobiDB-lite"/>
    </source>
</evidence>
<dbReference type="EMBL" id="HG713017">
    <property type="protein sequence ID" value="CDJ51809.1"/>
    <property type="molecule type" value="Genomic_DNA"/>
</dbReference>
<feature type="compositionally biased region" description="Acidic residues" evidence="1">
    <location>
        <begin position="163"/>
        <end position="178"/>
    </location>
</feature>
<feature type="region of interest" description="Disordered" evidence="1">
    <location>
        <begin position="93"/>
        <end position="215"/>
    </location>
</feature>
<dbReference type="VEuPathDB" id="ToxoDB:EBH_0044750"/>
<keyword evidence="2" id="KW-0472">Membrane</keyword>
<keyword evidence="2" id="KW-1133">Transmembrane helix</keyword>
<reference evidence="3" key="1">
    <citation type="submission" date="2013-10" db="EMBL/GenBank/DDBJ databases">
        <title>Genomic analysis of the causative agents of coccidiosis in chickens.</title>
        <authorList>
            <person name="Reid A.J."/>
            <person name="Blake D."/>
            <person name="Billington K."/>
            <person name="Browne H."/>
            <person name="Dunn M."/>
            <person name="Hung S."/>
            <person name="Kawahara F."/>
            <person name="Miranda-Saavedra D."/>
            <person name="Mourier T."/>
            <person name="Nagra H."/>
            <person name="Otto T.D."/>
            <person name="Rawlings N."/>
            <person name="Sanchez A."/>
            <person name="Sanders M."/>
            <person name="Subramaniam C."/>
            <person name="Tay Y."/>
            <person name="Dear P."/>
            <person name="Doerig C."/>
            <person name="Gruber A."/>
            <person name="Parkinson J."/>
            <person name="Shirley M."/>
            <person name="Wan K.L."/>
            <person name="Berriman M."/>
            <person name="Tomley F."/>
            <person name="Pain A."/>
        </authorList>
    </citation>
    <scope>NUCLEOTIDE SEQUENCE [LARGE SCALE GENOMIC DNA]</scope>
    <source>
        <strain evidence="3">Houghton</strain>
    </source>
</reference>
<keyword evidence="2" id="KW-0812">Transmembrane</keyword>
<evidence type="ECO:0000313" key="4">
    <source>
        <dbReference type="Proteomes" id="UP000030750"/>
    </source>
</evidence>
<feature type="transmembrane region" description="Helical" evidence="2">
    <location>
        <begin position="69"/>
        <end position="89"/>
    </location>
</feature>
<evidence type="ECO:0008006" key="5">
    <source>
        <dbReference type="Google" id="ProtNLM"/>
    </source>
</evidence>
<dbReference type="AlphaFoldDB" id="U6LT65"/>
<dbReference type="OrthoDB" id="347710at2759"/>
<accession>U6LT65</accession>
<keyword evidence="4" id="KW-1185">Reference proteome</keyword>
<feature type="compositionally biased region" description="Polar residues" evidence="1">
    <location>
        <begin position="131"/>
        <end position="142"/>
    </location>
</feature>